<feature type="domain" description="HTH merR-type" evidence="3">
    <location>
        <begin position="6"/>
        <end position="74"/>
    </location>
</feature>
<dbReference type="SMART" id="SM00422">
    <property type="entry name" value="HTH_MERR"/>
    <property type="match status" value="1"/>
</dbReference>
<evidence type="ECO:0000256" key="1">
    <source>
        <dbReference type="ARBA" id="ARBA00023125"/>
    </source>
</evidence>
<accession>A0A149QSL4</accession>
<evidence type="ECO:0000259" key="3">
    <source>
        <dbReference type="PROSITE" id="PS50937"/>
    </source>
</evidence>
<dbReference type="PRINTS" id="PR00040">
    <property type="entry name" value="HTHMERR"/>
</dbReference>
<comment type="caution">
    <text evidence="4">The sequence shown here is derived from an EMBL/GenBank/DDBJ whole genome shotgun (WGS) entry which is preliminary data.</text>
</comment>
<name>A0A149QSL4_9PROT</name>
<dbReference type="InterPro" id="IPR000551">
    <property type="entry name" value="MerR-type_HTH_dom"/>
</dbReference>
<sequence length="143" mass="15683">MPASETIPIGELSRQTGCNIETIRYYERIGVLPVPIRRGRYRHYGAGDVRRLSFVRRARELGFSIEAIRTFLTLAEGGAQSCQQAHDLAKDHLAEVRSKLADLERMASVLTRAVQACERGDNSGCPLLETLAEVTPSAAPSDG</sequence>
<dbReference type="RefSeq" id="WP_062497128.1">
    <property type="nucleotide sequence ID" value="NZ_JBDNYB010000006.1"/>
</dbReference>
<keyword evidence="2" id="KW-0175">Coiled coil</keyword>
<dbReference type="Proteomes" id="UP000075573">
    <property type="component" value="Unassembled WGS sequence"/>
</dbReference>
<dbReference type="PROSITE" id="PS00552">
    <property type="entry name" value="HTH_MERR_1"/>
    <property type="match status" value="1"/>
</dbReference>
<dbReference type="InterPro" id="IPR047057">
    <property type="entry name" value="MerR_fam"/>
</dbReference>
<dbReference type="PATRIC" id="fig|442.7.peg.2238"/>
<dbReference type="InterPro" id="IPR009061">
    <property type="entry name" value="DNA-bd_dom_put_sf"/>
</dbReference>
<gene>
    <name evidence="4" type="ORF">AD929_11825</name>
</gene>
<protein>
    <submittedName>
        <fullName evidence="4">Transcriptional regulator</fullName>
    </submittedName>
</protein>
<dbReference type="GO" id="GO:0003677">
    <property type="term" value="F:DNA binding"/>
    <property type="evidence" value="ECO:0007669"/>
    <property type="project" value="UniProtKB-KW"/>
</dbReference>
<dbReference type="PANTHER" id="PTHR30204">
    <property type="entry name" value="REDOX-CYCLING DRUG-SENSING TRANSCRIPTIONAL ACTIVATOR SOXR"/>
    <property type="match status" value="1"/>
</dbReference>
<dbReference type="PROSITE" id="PS50937">
    <property type="entry name" value="HTH_MERR_2"/>
    <property type="match status" value="1"/>
</dbReference>
<dbReference type="AlphaFoldDB" id="A0A149QSL4"/>
<feature type="coiled-coil region" evidence="2">
    <location>
        <begin position="86"/>
        <end position="113"/>
    </location>
</feature>
<evidence type="ECO:0000313" key="4">
    <source>
        <dbReference type="EMBL" id="KXV00309.1"/>
    </source>
</evidence>
<proteinExistence type="predicted"/>
<reference evidence="4 5" key="1">
    <citation type="submission" date="2015-06" db="EMBL/GenBank/DDBJ databases">
        <title>Improved classification and identification of acetic acid bacteria using matrix-assisted laser desorption/ionization time-of-flight mass spectrometry; Gluconobacter nephelii and Gluconobacter uchimurae are later heterotypic synonyms of Gluconobacter japonicus and Gluconobacter oxydans, respectively.</title>
        <authorList>
            <person name="Li L."/>
            <person name="Cleenwerck I."/>
            <person name="De Vuyst L."/>
            <person name="Vandamme P."/>
        </authorList>
    </citation>
    <scope>NUCLEOTIDE SEQUENCE [LARGE SCALE GENOMIC DNA]</scope>
    <source>
        <strain evidence="4 5">LMG 1764</strain>
    </source>
</reference>
<dbReference type="Pfam" id="PF13411">
    <property type="entry name" value="MerR_1"/>
    <property type="match status" value="1"/>
</dbReference>
<evidence type="ECO:0000313" key="5">
    <source>
        <dbReference type="Proteomes" id="UP000075573"/>
    </source>
</evidence>
<organism evidence="4 5">
    <name type="scientific">Gluconobacter potus</name>
    <dbReference type="NCBI Taxonomy" id="2724927"/>
    <lineage>
        <taxon>Bacteria</taxon>
        <taxon>Pseudomonadati</taxon>
        <taxon>Pseudomonadota</taxon>
        <taxon>Alphaproteobacteria</taxon>
        <taxon>Acetobacterales</taxon>
        <taxon>Acetobacteraceae</taxon>
        <taxon>Gluconobacter</taxon>
    </lineage>
</organism>
<keyword evidence="1" id="KW-0238">DNA-binding</keyword>
<evidence type="ECO:0000256" key="2">
    <source>
        <dbReference type="SAM" id="Coils"/>
    </source>
</evidence>
<dbReference type="Gene3D" id="1.10.1660.10">
    <property type="match status" value="1"/>
</dbReference>
<dbReference type="EMBL" id="LHZB01000117">
    <property type="protein sequence ID" value="KXV00309.1"/>
    <property type="molecule type" value="Genomic_DNA"/>
</dbReference>
<dbReference type="SUPFAM" id="SSF46955">
    <property type="entry name" value="Putative DNA-binding domain"/>
    <property type="match status" value="1"/>
</dbReference>
<dbReference type="GO" id="GO:0003700">
    <property type="term" value="F:DNA-binding transcription factor activity"/>
    <property type="evidence" value="ECO:0007669"/>
    <property type="project" value="InterPro"/>
</dbReference>
<dbReference type="CDD" id="cd04785">
    <property type="entry name" value="HTH_CadR-PbrR-like"/>
    <property type="match status" value="1"/>
</dbReference>
<dbReference type="PANTHER" id="PTHR30204:SF92">
    <property type="entry name" value="HTH-TYPE TRANSCRIPTIONAL REGULATOR ZNTR"/>
    <property type="match status" value="1"/>
</dbReference>